<protein>
    <recommendedName>
        <fullName evidence="1">TfoX N-terminal domain-containing protein</fullName>
    </recommendedName>
</protein>
<dbReference type="OrthoDB" id="214902at2"/>
<evidence type="ECO:0000259" key="1">
    <source>
        <dbReference type="Pfam" id="PF04993"/>
    </source>
</evidence>
<sequence>MMAMTPEQAELLAQVRALIADEGTVREVSMFGGRAVMVDERMLVSVQKDGTLLARVDAERHDELLTRPGAAQAQMGAGRSMGPGWIEVAAEALAEDEGLEAWIGVAREHHRAETGARR</sequence>
<dbReference type="Proteomes" id="UP000254236">
    <property type="component" value="Chromosome"/>
</dbReference>
<organism evidence="3 5">
    <name type="scientific">Brachybacterium saurashtrense</name>
    <dbReference type="NCBI Taxonomy" id="556288"/>
    <lineage>
        <taxon>Bacteria</taxon>
        <taxon>Bacillati</taxon>
        <taxon>Actinomycetota</taxon>
        <taxon>Actinomycetes</taxon>
        <taxon>Micrococcales</taxon>
        <taxon>Dermabacteraceae</taxon>
        <taxon>Brachybacterium</taxon>
    </lineage>
</organism>
<dbReference type="SUPFAM" id="SSF159894">
    <property type="entry name" value="YgaC/TfoX-N like"/>
    <property type="match status" value="1"/>
</dbReference>
<dbReference type="Pfam" id="PF04993">
    <property type="entry name" value="TfoX_N"/>
    <property type="match status" value="1"/>
</dbReference>
<reference evidence="2 4" key="1">
    <citation type="submission" date="2018-07" db="EMBL/GenBank/DDBJ databases">
        <title>Brachybacterium saurashtrense DSM 23186 genome sequence.</title>
        <authorList>
            <person name="Guo L."/>
        </authorList>
    </citation>
    <scope>NUCLEOTIDE SEQUENCE [LARGE SCALE GENOMIC DNA]</scope>
    <source>
        <strain evidence="2 4">DSM 23186</strain>
    </source>
</reference>
<gene>
    <name evidence="2" type="ORF">DWV08_09760</name>
    <name evidence="3" type="ORF">DXU92_01505</name>
</gene>
<evidence type="ECO:0000313" key="5">
    <source>
        <dbReference type="Proteomes" id="UP000282185"/>
    </source>
</evidence>
<evidence type="ECO:0000313" key="4">
    <source>
        <dbReference type="Proteomes" id="UP000254236"/>
    </source>
</evidence>
<keyword evidence="4" id="KW-1185">Reference proteome</keyword>
<dbReference type="Proteomes" id="UP000282185">
    <property type="component" value="Unassembled WGS sequence"/>
</dbReference>
<dbReference type="AlphaFoldDB" id="A0A345YPL6"/>
<accession>A0A345YPL6</accession>
<evidence type="ECO:0000313" key="3">
    <source>
        <dbReference type="EMBL" id="RRR24887.1"/>
    </source>
</evidence>
<evidence type="ECO:0000313" key="2">
    <source>
        <dbReference type="EMBL" id="AXK45868.1"/>
    </source>
</evidence>
<dbReference type="InterPro" id="IPR007076">
    <property type="entry name" value="TfoX_N"/>
</dbReference>
<dbReference type="EMBL" id="QSWH01000001">
    <property type="protein sequence ID" value="RRR24887.1"/>
    <property type="molecule type" value="Genomic_DNA"/>
</dbReference>
<dbReference type="KEGG" id="bsau:DWV08_09760"/>
<name>A0A345YPL6_9MICO</name>
<proteinExistence type="predicted"/>
<reference evidence="3 5" key="2">
    <citation type="submission" date="2018-08" db="EMBL/GenBank/DDBJ databases">
        <title>Brachybacterium saurashtrense DSM 23186.</title>
        <authorList>
            <person name="Li Y."/>
        </authorList>
    </citation>
    <scope>NUCLEOTIDE SEQUENCE [LARGE SCALE GENOMIC DNA]</scope>
    <source>
        <strain evidence="3 5">DSM 23186</strain>
    </source>
</reference>
<dbReference type="Gene3D" id="3.30.1460.30">
    <property type="entry name" value="YgaC/TfoX-N like chaperone"/>
    <property type="match status" value="1"/>
</dbReference>
<dbReference type="EMBL" id="CP031356">
    <property type="protein sequence ID" value="AXK45868.1"/>
    <property type="molecule type" value="Genomic_DNA"/>
</dbReference>
<feature type="domain" description="TfoX N-terminal" evidence="1">
    <location>
        <begin position="18"/>
        <end position="106"/>
    </location>
</feature>